<protein>
    <submittedName>
        <fullName evidence="2">Uncharacterized protein</fullName>
    </submittedName>
</protein>
<evidence type="ECO:0000256" key="1">
    <source>
        <dbReference type="SAM" id="MobiDB-lite"/>
    </source>
</evidence>
<evidence type="ECO:0000313" key="2">
    <source>
        <dbReference type="EMBL" id="KAH9825520.1"/>
    </source>
</evidence>
<keyword evidence="3" id="KW-1185">Reference proteome</keyword>
<organism evidence="2 3">
    <name type="scientific">Teratosphaeria destructans</name>
    <dbReference type="NCBI Taxonomy" id="418781"/>
    <lineage>
        <taxon>Eukaryota</taxon>
        <taxon>Fungi</taxon>
        <taxon>Dikarya</taxon>
        <taxon>Ascomycota</taxon>
        <taxon>Pezizomycotina</taxon>
        <taxon>Dothideomycetes</taxon>
        <taxon>Dothideomycetidae</taxon>
        <taxon>Mycosphaerellales</taxon>
        <taxon>Teratosphaeriaceae</taxon>
        <taxon>Teratosphaeria</taxon>
    </lineage>
</organism>
<sequence>MFIKPAPKQKTTASKAKAKRRATTIFEDHVHLNVSQRTPSLSQRQAARQASLANDSDEDVMKPIKPKHRKVNDDDQDELALDLVGQLNAATAGPSKRGRGRPPKSTIAVNRPEAAPGLHELCQEPASGDTAIDQESLALKQPSGGDVSNATPSKVETPALQAPTPSSEQAASDTAKPSTPTLKPAAAKSMHSPIKSSAKVTYRVGLSKKHRIPSLLRTMKPVKR</sequence>
<reference evidence="2 3" key="1">
    <citation type="journal article" date="2018" name="IMA Fungus">
        <title>IMA Genome-F 10: Nine draft genome sequences of Claviceps purpurea s.lat., including C. arundinis, C. humidiphila, and C. cf. spartinae, pseudomolecules for the pitch canker pathogen Fusarium circinatum, draft genome of Davidsoniella eucalypti, Grosmannia galeiformis, Quambalaria eucalypti, and Teratosphaeria destructans.</title>
        <authorList>
            <person name="Wingfield B.D."/>
            <person name="Liu M."/>
            <person name="Nguyen H.D."/>
            <person name="Lane F.A."/>
            <person name="Morgan S.W."/>
            <person name="De Vos L."/>
            <person name="Wilken P.M."/>
            <person name="Duong T.A."/>
            <person name="Aylward J."/>
            <person name="Coetzee M.P."/>
            <person name="Dadej K."/>
            <person name="De Beer Z.W."/>
            <person name="Findlay W."/>
            <person name="Havenga M."/>
            <person name="Kolarik M."/>
            <person name="Menzies J.G."/>
            <person name="Naidoo K."/>
            <person name="Pochopski O."/>
            <person name="Shoukouhi P."/>
            <person name="Santana Q.C."/>
            <person name="Seifert K.A."/>
            <person name="Soal N."/>
            <person name="Steenkamp E.T."/>
            <person name="Tatham C.T."/>
            <person name="van der Nest M.A."/>
            <person name="Wingfield M.J."/>
        </authorList>
    </citation>
    <scope>NUCLEOTIDE SEQUENCE [LARGE SCALE GENOMIC DNA]</scope>
    <source>
        <strain evidence="2">CMW44962</strain>
    </source>
</reference>
<accession>A0A9W7W0Q8</accession>
<feature type="compositionally biased region" description="Polar residues" evidence="1">
    <location>
        <begin position="163"/>
        <end position="181"/>
    </location>
</feature>
<gene>
    <name evidence="2" type="ORF">Tdes44962_MAKER04088</name>
</gene>
<proteinExistence type="predicted"/>
<reference evidence="2 3" key="2">
    <citation type="journal article" date="2021" name="Curr. Genet.">
        <title>Genetic response to nitrogen starvation in the aggressive Eucalyptus foliar pathogen Teratosphaeria destructans.</title>
        <authorList>
            <person name="Havenga M."/>
            <person name="Wingfield B.D."/>
            <person name="Wingfield M.J."/>
            <person name="Dreyer L.L."/>
            <person name="Roets F."/>
            <person name="Aylward J."/>
        </authorList>
    </citation>
    <scope>NUCLEOTIDE SEQUENCE [LARGE SCALE GENOMIC DNA]</scope>
    <source>
        <strain evidence="2">CMW44962</strain>
    </source>
</reference>
<comment type="caution">
    <text evidence="2">The sequence shown here is derived from an EMBL/GenBank/DDBJ whole genome shotgun (WGS) entry which is preliminary data.</text>
</comment>
<dbReference type="OrthoDB" id="5404794at2759"/>
<dbReference type="EMBL" id="RIBY02002101">
    <property type="protein sequence ID" value="KAH9825520.1"/>
    <property type="molecule type" value="Genomic_DNA"/>
</dbReference>
<feature type="region of interest" description="Disordered" evidence="1">
    <location>
        <begin position="35"/>
        <end position="198"/>
    </location>
</feature>
<evidence type="ECO:0000313" key="3">
    <source>
        <dbReference type="Proteomes" id="UP001138500"/>
    </source>
</evidence>
<feature type="compositionally biased region" description="Low complexity" evidence="1">
    <location>
        <begin position="40"/>
        <end position="53"/>
    </location>
</feature>
<dbReference type="Proteomes" id="UP001138500">
    <property type="component" value="Unassembled WGS sequence"/>
</dbReference>
<feature type="region of interest" description="Disordered" evidence="1">
    <location>
        <begin position="1"/>
        <end position="21"/>
    </location>
</feature>
<feature type="compositionally biased region" description="Low complexity" evidence="1">
    <location>
        <begin position="1"/>
        <end position="15"/>
    </location>
</feature>
<dbReference type="AlphaFoldDB" id="A0A9W7W0Q8"/>
<name>A0A9W7W0Q8_9PEZI</name>